<dbReference type="OrthoDB" id="1934998at2759"/>
<name>A0A9Q0KFP7_9MAGN</name>
<dbReference type="GO" id="GO:0098542">
    <property type="term" value="P:defense response to other organism"/>
    <property type="evidence" value="ECO:0007669"/>
    <property type="project" value="TreeGrafter"/>
</dbReference>
<feature type="domain" description="Disease resistance protein winged helix" evidence="3">
    <location>
        <begin position="179"/>
        <end position="246"/>
    </location>
</feature>
<dbReference type="Proteomes" id="UP001141806">
    <property type="component" value="Unassembled WGS sequence"/>
</dbReference>
<evidence type="ECO:0008006" key="7">
    <source>
        <dbReference type="Google" id="ProtNLM"/>
    </source>
</evidence>
<evidence type="ECO:0000259" key="4">
    <source>
        <dbReference type="Pfam" id="PF23598"/>
    </source>
</evidence>
<accession>A0A9Q0KFP7</accession>
<dbReference type="Gene3D" id="3.80.10.10">
    <property type="entry name" value="Ribonuclease Inhibitor"/>
    <property type="match status" value="1"/>
</dbReference>
<dbReference type="InterPro" id="IPR032675">
    <property type="entry name" value="LRR_dom_sf"/>
</dbReference>
<dbReference type="SUPFAM" id="SSF52058">
    <property type="entry name" value="L domain-like"/>
    <property type="match status" value="1"/>
</dbReference>
<feature type="domain" description="Disease resistance R13L4/SHOC-2-like LRR" evidence="4">
    <location>
        <begin position="342"/>
        <end position="530"/>
    </location>
</feature>
<proteinExistence type="predicted"/>
<dbReference type="InterPro" id="IPR055414">
    <property type="entry name" value="LRR_R13L4/SHOC2-like"/>
</dbReference>
<dbReference type="Pfam" id="PF23598">
    <property type="entry name" value="LRR_14"/>
    <property type="match status" value="1"/>
</dbReference>
<comment type="caution">
    <text evidence="5">The sequence shown here is derived from an EMBL/GenBank/DDBJ whole genome shotgun (WGS) entry which is preliminary data.</text>
</comment>
<dbReference type="PANTHER" id="PTHR23155:SF1076">
    <property type="entry name" value="LEUCINE-RICH REPEAT (LRR) FAMILY PROTEIN-RELATED"/>
    <property type="match status" value="1"/>
</dbReference>
<dbReference type="InterPro" id="IPR044974">
    <property type="entry name" value="Disease_R_plants"/>
</dbReference>
<dbReference type="InterPro" id="IPR036388">
    <property type="entry name" value="WH-like_DNA-bd_sf"/>
</dbReference>
<dbReference type="Pfam" id="PF23559">
    <property type="entry name" value="WHD_DRP"/>
    <property type="match status" value="1"/>
</dbReference>
<evidence type="ECO:0000313" key="6">
    <source>
        <dbReference type="Proteomes" id="UP001141806"/>
    </source>
</evidence>
<evidence type="ECO:0000313" key="5">
    <source>
        <dbReference type="EMBL" id="KAJ4969798.1"/>
    </source>
</evidence>
<dbReference type="EMBL" id="JAMYWD010000005">
    <property type="protein sequence ID" value="KAJ4969798.1"/>
    <property type="molecule type" value="Genomic_DNA"/>
</dbReference>
<dbReference type="Gene3D" id="1.10.10.10">
    <property type="entry name" value="Winged helix-like DNA-binding domain superfamily/Winged helix DNA-binding domain"/>
    <property type="match status" value="1"/>
</dbReference>
<dbReference type="AlphaFoldDB" id="A0A9Q0KFP7"/>
<keyword evidence="1" id="KW-0677">Repeat</keyword>
<evidence type="ECO:0000256" key="2">
    <source>
        <dbReference type="ARBA" id="ARBA00022821"/>
    </source>
</evidence>
<keyword evidence="6" id="KW-1185">Reference proteome</keyword>
<evidence type="ECO:0000256" key="1">
    <source>
        <dbReference type="ARBA" id="ARBA00022737"/>
    </source>
</evidence>
<dbReference type="InterPro" id="IPR058922">
    <property type="entry name" value="WHD_DRP"/>
</dbReference>
<reference evidence="5" key="1">
    <citation type="journal article" date="2023" name="Plant J.">
        <title>The genome of the king protea, Protea cynaroides.</title>
        <authorList>
            <person name="Chang J."/>
            <person name="Duong T.A."/>
            <person name="Schoeman C."/>
            <person name="Ma X."/>
            <person name="Roodt D."/>
            <person name="Barker N."/>
            <person name="Li Z."/>
            <person name="Van de Peer Y."/>
            <person name="Mizrachi E."/>
        </authorList>
    </citation>
    <scope>NUCLEOTIDE SEQUENCE</scope>
    <source>
        <tissue evidence="5">Young leaves</tissue>
    </source>
</reference>
<dbReference type="PANTHER" id="PTHR23155">
    <property type="entry name" value="DISEASE RESISTANCE PROTEIN RP"/>
    <property type="match status" value="1"/>
</dbReference>
<protein>
    <recommendedName>
        <fullName evidence="7">Disease resistance RPP13-like protein 4</fullName>
    </recommendedName>
</protein>
<evidence type="ECO:0000259" key="3">
    <source>
        <dbReference type="Pfam" id="PF23559"/>
    </source>
</evidence>
<organism evidence="5 6">
    <name type="scientific">Protea cynaroides</name>
    <dbReference type="NCBI Taxonomy" id="273540"/>
    <lineage>
        <taxon>Eukaryota</taxon>
        <taxon>Viridiplantae</taxon>
        <taxon>Streptophyta</taxon>
        <taxon>Embryophyta</taxon>
        <taxon>Tracheophyta</taxon>
        <taxon>Spermatophyta</taxon>
        <taxon>Magnoliopsida</taxon>
        <taxon>Proteales</taxon>
        <taxon>Proteaceae</taxon>
        <taxon>Protea</taxon>
    </lineage>
</organism>
<sequence length="650" mass="73872">MMSSEGYEIDAFLSSLKDRLSSATKNISENAENFNSIKEQANKIEKDLEDIETSFSSLNKWDKSVKVMFKMIDRIADDIKNLTAPTSSSNGAQSSMIIKKLNDIAREIGNIKIESQDFPRLPLTRKAIENGNESTEEVKKWQKLDSEEDIMASPAMADMQSIYDNLEPQLQICFLCLSIFPENSIIRKRSLIYWWIGEDLVGDKEVERIGEDCFMKLCKSGLIEPIYAEHGRNPLGCRLHPWVRSMAISIAKETMFFDFDSDGKPISGPSIFPRHACVATTEERRVEKVDLEPDPSELRLLFNIDIHCLECNEEEFKKLTRMEILQLGRWISAPKHHIEVANPNFLDHLGLLKRLRYLGLQGVSRITNLPPSINQLSELRILDLRACHNLEKLPSGIAYLKKLTHLDVSECYLLEYMPEGLGSLLDLQFLNGFVVSNLKGHKACKLSELTKLTKLLKLSISLNVETKDADAELEAVGRILKLKTLTITWEEGLALSRKGKDRDNEKSKKPEPRSFFEKAGKKLTRKPTMTQEAKPLSKISLLLPPYLTKLDLRCFPQQEAPELKKTEQKESLKKLYFRGGRLVSLSEIEKGGAVSEVEIVRLRFLKNLKITRPELKEMFPRLKYDEIFNCGEETTSGGDKASTSNSNAIP</sequence>
<gene>
    <name evidence="5" type="ORF">NE237_002897</name>
</gene>
<keyword evidence="2" id="KW-0611">Plant defense</keyword>